<feature type="transmembrane region" description="Helical" evidence="1">
    <location>
        <begin position="21"/>
        <end position="43"/>
    </location>
</feature>
<feature type="domain" description="Histidine kinase/HSP90-like ATPase" evidence="2">
    <location>
        <begin position="315"/>
        <end position="407"/>
    </location>
</feature>
<dbReference type="Gene3D" id="3.30.565.10">
    <property type="entry name" value="Histidine kinase-like ATPase, C-terminal domain"/>
    <property type="match status" value="1"/>
</dbReference>
<keyword evidence="3" id="KW-0418">Kinase</keyword>
<keyword evidence="1" id="KW-0812">Transmembrane</keyword>
<sequence length="412" mass="42923">MAEMPAVDWRVTRLSRRRSTVTRAQVETVVGRALGVFGLVFGAQTVPMALAQAGALMPGAGAALMAVLYGAIVGLAVATITKVAVRTASLAFALLYALALVAWPFLVDDPAALEGATPWLYYLCTVATTAAVVAVPPAWAAVYTLVVPAVYGVIRFMPSGGDAGPLLAVLDAMYAVVLGVVVLVIVTMLRQAAGAVDSAQEAALERYDLAARLHANEIERVKVDALVHDSVLTTLLSAAAATTPDQQQLAARMARDAVQRLDEAGATGPRALDRVGLPVLVRRLRAALTTFTTPFTVRVVNAGGVELPVEAVEALHAAAVQAMVNSLQHADEPGLSTRRELRIRGVRAGGCVIEVADSGRGFVLEEVPAERLGLRVSIEERMVNAGGAAHIESRIGHGTTVTLAWPQGAGGA</sequence>
<keyword evidence="1" id="KW-1133">Transmembrane helix</keyword>
<gene>
    <name evidence="3" type="ORF">SAMN05443544_0232</name>
</gene>
<proteinExistence type="predicted"/>
<dbReference type="EMBL" id="FSRJ01000001">
    <property type="protein sequence ID" value="SIN70242.1"/>
    <property type="molecule type" value="Genomic_DNA"/>
</dbReference>
<dbReference type="STRING" id="232089.SAMN05443544_0232"/>
<keyword evidence="1" id="KW-0472">Membrane</keyword>
<organism evidence="3 4">
    <name type="scientific">Agromyces cerinus subsp. cerinus</name>
    <dbReference type="NCBI Taxonomy" id="232089"/>
    <lineage>
        <taxon>Bacteria</taxon>
        <taxon>Bacillati</taxon>
        <taxon>Actinomycetota</taxon>
        <taxon>Actinomycetes</taxon>
        <taxon>Micrococcales</taxon>
        <taxon>Microbacteriaceae</taxon>
        <taxon>Agromyces</taxon>
    </lineage>
</organism>
<feature type="transmembrane region" description="Helical" evidence="1">
    <location>
        <begin position="90"/>
        <end position="107"/>
    </location>
</feature>
<dbReference type="Pfam" id="PF02518">
    <property type="entry name" value="HATPase_c"/>
    <property type="match status" value="1"/>
</dbReference>
<evidence type="ECO:0000259" key="2">
    <source>
        <dbReference type="Pfam" id="PF02518"/>
    </source>
</evidence>
<feature type="transmembrane region" description="Helical" evidence="1">
    <location>
        <begin position="55"/>
        <end position="78"/>
    </location>
</feature>
<reference evidence="4" key="1">
    <citation type="submission" date="2016-11" db="EMBL/GenBank/DDBJ databases">
        <authorList>
            <person name="Varghese N."/>
            <person name="Submissions S."/>
        </authorList>
    </citation>
    <scope>NUCLEOTIDE SEQUENCE [LARGE SCALE GENOMIC DNA]</scope>
    <source>
        <strain evidence="4">DSM 8595</strain>
    </source>
</reference>
<feature type="transmembrane region" description="Helical" evidence="1">
    <location>
        <begin position="166"/>
        <end position="189"/>
    </location>
</feature>
<dbReference type="InterPro" id="IPR003594">
    <property type="entry name" value="HATPase_dom"/>
</dbReference>
<accession>A0A1N6DHH2</accession>
<name>A0A1N6DHH2_9MICO</name>
<evidence type="ECO:0000313" key="3">
    <source>
        <dbReference type="EMBL" id="SIN70242.1"/>
    </source>
</evidence>
<dbReference type="Proteomes" id="UP000184699">
    <property type="component" value="Unassembled WGS sequence"/>
</dbReference>
<keyword evidence="4" id="KW-1185">Reference proteome</keyword>
<feature type="transmembrane region" description="Helical" evidence="1">
    <location>
        <begin position="119"/>
        <end position="146"/>
    </location>
</feature>
<keyword evidence="3" id="KW-0808">Transferase</keyword>
<evidence type="ECO:0000256" key="1">
    <source>
        <dbReference type="SAM" id="Phobius"/>
    </source>
</evidence>
<protein>
    <submittedName>
        <fullName evidence="3">Signal transduction histidine kinase</fullName>
    </submittedName>
</protein>
<dbReference type="GO" id="GO:0016301">
    <property type="term" value="F:kinase activity"/>
    <property type="evidence" value="ECO:0007669"/>
    <property type="project" value="UniProtKB-KW"/>
</dbReference>
<dbReference type="InterPro" id="IPR036890">
    <property type="entry name" value="HATPase_C_sf"/>
</dbReference>
<dbReference type="AlphaFoldDB" id="A0A1N6DHH2"/>
<dbReference type="SUPFAM" id="SSF55874">
    <property type="entry name" value="ATPase domain of HSP90 chaperone/DNA topoisomerase II/histidine kinase"/>
    <property type="match status" value="1"/>
</dbReference>
<evidence type="ECO:0000313" key="4">
    <source>
        <dbReference type="Proteomes" id="UP000184699"/>
    </source>
</evidence>